<dbReference type="AlphaFoldDB" id="C9MQK8"/>
<comment type="caution">
    <text evidence="2">The sequence shown here is derived from an EMBL/GenBank/DDBJ whole genome shotgun (WGS) entry which is preliminary data.</text>
</comment>
<evidence type="ECO:0000313" key="3">
    <source>
        <dbReference type="Proteomes" id="UP000003327"/>
    </source>
</evidence>
<evidence type="ECO:0000313" key="2">
    <source>
        <dbReference type="EMBL" id="EEX18123.1"/>
    </source>
</evidence>
<feature type="domain" description="Transposase DDE" evidence="1">
    <location>
        <begin position="2"/>
        <end position="46"/>
    </location>
</feature>
<sequence>MFAKVLYGKVFADRGYIKQELFDSLFSKGIQLVHGLKVKMKNKLYAHVG</sequence>
<accession>C9MQK8</accession>
<proteinExistence type="predicted"/>
<keyword evidence="3" id="KW-1185">Reference proteome</keyword>
<dbReference type="Proteomes" id="UP000003327">
    <property type="component" value="Unassembled WGS sequence"/>
</dbReference>
<protein>
    <recommendedName>
        <fullName evidence="1">Transposase DDE domain-containing protein</fullName>
    </recommendedName>
</protein>
<dbReference type="STRING" id="649761.HMPREF0973_01908"/>
<reference evidence="2 3" key="1">
    <citation type="submission" date="2009-09" db="EMBL/GenBank/DDBJ databases">
        <authorList>
            <person name="Weinstock G."/>
            <person name="Sodergren E."/>
            <person name="Clifton S."/>
            <person name="Fulton L."/>
            <person name="Fulton B."/>
            <person name="Courtney L."/>
            <person name="Fronick C."/>
            <person name="Harrison M."/>
            <person name="Strong C."/>
            <person name="Farmer C."/>
            <person name="Delahaunty K."/>
            <person name="Markovic C."/>
            <person name="Hall O."/>
            <person name="Minx P."/>
            <person name="Tomlinson C."/>
            <person name="Mitreva M."/>
            <person name="Nelson J."/>
            <person name="Hou S."/>
            <person name="Wollam A."/>
            <person name="Pepin K.H."/>
            <person name="Johnson M."/>
            <person name="Bhonagiri V."/>
            <person name="Nash W.E."/>
            <person name="Warren W."/>
            <person name="Chinwalla A."/>
            <person name="Mardis E.R."/>
            <person name="Wilson R.K."/>
        </authorList>
    </citation>
    <scope>NUCLEOTIDE SEQUENCE [LARGE SCALE GENOMIC DNA]</scope>
    <source>
        <strain evidence="2 3">F0319</strain>
    </source>
</reference>
<dbReference type="Pfam" id="PF13612">
    <property type="entry name" value="DDE_Tnp_1_3"/>
    <property type="match status" value="1"/>
</dbReference>
<dbReference type="EMBL" id="ACVA01000047">
    <property type="protein sequence ID" value="EEX18123.1"/>
    <property type="molecule type" value="Genomic_DNA"/>
</dbReference>
<gene>
    <name evidence="2" type="ORF">HMPREF0973_01908</name>
</gene>
<dbReference type="HOGENOM" id="CLU_3139318_0_0_10"/>
<name>C9MQK8_9BACT</name>
<evidence type="ECO:0000259" key="1">
    <source>
        <dbReference type="Pfam" id="PF13612"/>
    </source>
</evidence>
<dbReference type="InterPro" id="IPR025668">
    <property type="entry name" value="Tnp_DDE_dom"/>
</dbReference>
<organism evidence="2 3">
    <name type="scientific">Prevotella veroralis F0319</name>
    <dbReference type="NCBI Taxonomy" id="649761"/>
    <lineage>
        <taxon>Bacteria</taxon>
        <taxon>Pseudomonadati</taxon>
        <taxon>Bacteroidota</taxon>
        <taxon>Bacteroidia</taxon>
        <taxon>Bacteroidales</taxon>
        <taxon>Prevotellaceae</taxon>
        <taxon>Prevotella</taxon>
    </lineage>
</organism>